<comment type="subcellular location">
    <subcellularLocation>
        <location evidence="1">Membrane</location>
        <topology evidence="1">Multi-pass membrane protein</topology>
    </subcellularLocation>
</comment>
<evidence type="ECO:0000256" key="4">
    <source>
        <dbReference type="ARBA" id="ARBA00022989"/>
    </source>
</evidence>
<feature type="transmembrane region" description="Helical" evidence="6">
    <location>
        <begin position="235"/>
        <end position="251"/>
    </location>
</feature>
<feature type="transmembrane region" description="Helical" evidence="6">
    <location>
        <begin position="49"/>
        <end position="70"/>
    </location>
</feature>
<dbReference type="PANTHER" id="PTHR42723">
    <property type="entry name" value="CHLOROPHYLL SYNTHASE"/>
    <property type="match status" value="1"/>
</dbReference>
<evidence type="ECO:0000313" key="7">
    <source>
        <dbReference type="EMBL" id="AWM12435.1"/>
    </source>
</evidence>
<feature type="transmembrane region" description="Helical" evidence="6">
    <location>
        <begin position="117"/>
        <end position="133"/>
    </location>
</feature>
<feature type="transmembrane region" description="Helical" evidence="6">
    <location>
        <begin position="185"/>
        <end position="202"/>
    </location>
</feature>
<protein>
    <submittedName>
        <fullName evidence="7">Prenyltransferase</fullName>
    </submittedName>
</protein>
<dbReference type="EMBL" id="CP029463">
    <property type="protein sequence ID" value="AWM12435.1"/>
    <property type="molecule type" value="Genomic_DNA"/>
</dbReference>
<keyword evidence="7" id="KW-0808">Transferase</keyword>
<dbReference type="AlphaFoldDB" id="A0A2U8QRG5"/>
<reference evidence="7 8" key="1">
    <citation type="submission" date="2018-05" db="EMBL/GenBank/DDBJ databases">
        <title>Flavobacterium sp. MEBiC07310.</title>
        <authorList>
            <person name="Baek K."/>
        </authorList>
    </citation>
    <scope>NUCLEOTIDE SEQUENCE [LARGE SCALE GENOMIC DNA]</scope>
    <source>
        <strain evidence="7 8">MEBiC07310</strain>
    </source>
</reference>
<evidence type="ECO:0000256" key="2">
    <source>
        <dbReference type="ARBA" id="ARBA00022475"/>
    </source>
</evidence>
<evidence type="ECO:0000256" key="5">
    <source>
        <dbReference type="ARBA" id="ARBA00023136"/>
    </source>
</evidence>
<dbReference type="GO" id="GO:0016765">
    <property type="term" value="F:transferase activity, transferring alkyl or aryl (other than methyl) groups"/>
    <property type="evidence" value="ECO:0007669"/>
    <property type="project" value="InterPro"/>
</dbReference>
<dbReference type="Proteomes" id="UP000245429">
    <property type="component" value="Chromosome"/>
</dbReference>
<keyword evidence="8" id="KW-1185">Reference proteome</keyword>
<evidence type="ECO:0000256" key="1">
    <source>
        <dbReference type="ARBA" id="ARBA00004141"/>
    </source>
</evidence>
<gene>
    <name evidence="7" type="ORF">DI487_00105</name>
</gene>
<evidence type="ECO:0000313" key="8">
    <source>
        <dbReference type="Proteomes" id="UP000245429"/>
    </source>
</evidence>
<keyword evidence="2" id="KW-1003">Cell membrane</keyword>
<dbReference type="PANTHER" id="PTHR42723:SF1">
    <property type="entry name" value="CHLOROPHYLL SYNTHASE, CHLOROPLASTIC"/>
    <property type="match status" value="1"/>
</dbReference>
<organism evidence="7 8">
    <name type="scientific">Flavobacterium sediminis</name>
    <dbReference type="NCBI Taxonomy" id="2201181"/>
    <lineage>
        <taxon>Bacteria</taxon>
        <taxon>Pseudomonadati</taxon>
        <taxon>Bacteroidota</taxon>
        <taxon>Flavobacteriia</taxon>
        <taxon>Flavobacteriales</taxon>
        <taxon>Flavobacteriaceae</taxon>
        <taxon>Flavobacterium</taxon>
    </lineage>
</organism>
<dbReference type="InterPro" id="IPR044878">
    <property type="entry name" value="UbiA_sf"/>
</dbReference>
<feature type="transmembrane region" description="Helical" evidence="6">
    <location>
        <begin position="140"/>
        <end position="165"/>
    </location>
</feature>
<accession>A0A2U8QRG5</accession>
<dbReference type="GO" id="GO:0016020">
    <property type="term" value="C:membrane"/>
    <property type="evidence" value="ECO:0007669"/>
    <property type="project" value="UniProtKB-SubCell"/>
</dbReference>
<dbReference type="CDD" id="cd13961">
    <property type="entry name" value="PT_UbiA_DGGGPS"/>
    <property type="match status" value="1"/>
</dbReference>
<proteinExistence type="predicted"/>
<sequence length="318" mass="35855">MKFLKLIRVQNLAMIAFMQYLFRYTFMKAGTYTELTPTYNFLALSHLQFFLLVLATVCIAAAGYVINDILDQETDAIAKKRIVGVTITETTAYNLYVGLNVIGVGIGFYLSNAINKPSFATLFILTAALLYIYSTTLKQIAVVGNIVIALITSFSILIIGIFDLVPSTHEGNMLWEGNKEQMKQVFSILTDYAIFAFLINLLRELVKDVEDTDADYAAGIATLPVLIGKNRTMKIIFVLSIVPIVLLAYYLNKNLYMYDYVVYYALLFIIAPLLFFTIKSWSAKTQKEFHNLSTLLKVILFLGILSIWVITYATTHHA</sequence>
<keyword evidence="3 6" id="KW-0812">Transmembrane</keyword>
<dbReference type="Pfam" id="PF01040">
    <property type="entry name" value="UbiA"/>
    <property type="match status" value="1"/>
</dbReference>
<feature type="transmembrane region" description="Helical" evidence="6">
    <location>
        <begin position="91"/>
        <end position="111"/>
    </location>
</feature>
<dbReference type="InterPro" id="IPR050475">
    <property type="entry name" value="Prenyltransferase_related"/>
</dbReference>
<evidence type="ECO:0000256" key="6">
    <source>
        <dbReference type="SAM" id="Phobius"/>
    </source>
</evidence>
<evidence type="ECO:0000256" key="3">
    <source>
        <dbReference type="ARBA" id="ARBA00022692"/>
    </source>
</evidence>
<dbReference type="Gene3D" id="1.20.120.1780">
    <property type="entry name" value="UbiA prenyltransferase"/>
    <property type="match status" value="1"/>
</dbReference>
<dbReference type="NCBIfam" id="NF009512">
    <property type="entry name" value="PRK12872.1-1"/>
    <property type="match status" value="1"/>
</dbReference>
<name>A0A2U8QRG5_9FLAO</name>
<dbReference type="InterPro" id="IPR000537">
    <property type="entry name" value="UbiA_prenyltransferase"/>
</dbReference>
<dbReference type="RefSeq" id="WP_109567844.1">
    <property type="nucleotide sequence ID" value="NZ_CP029463.1"/>
</dbReference>
<feature type="transmembrane region" description="Helical" evidence="6">
    <location>
        <begin position="263"/>
        <end position="282"/>
    </location>
</feature>
<dbReference type="Gene3D" id="1.10.357.140">
    <property type="entry name" value="UbiA prenyltransferase"/>
    <property type="match status" value="1"/>
</dbReference>
<keyword evidence="5 6" id="KW-0472">Membrane</keyword>
<feature type="transmembrane region" description="Helical" evidence="6">
    <location>
        <begin position="294"/>
        <end position="313"/>
    </location>
</feature>
<dbReference type="OrthoDB" id="9811562at2"/>
<dbReference type="KEGG" id="fse:DI487_00105"/>
<keyword evidence="4 6" id="KW-1133">Transmembrane helix</keyword>
<feature type="transmembrane region" description="Helical" evidence="6">
    <location>
        <begin position="12"/>
        <end position="29"/>
    </location>
</feature>